<dbReference type="GO" id="GO:0010041">
    <property type="term" value="P:response to iron(III) ion"/>
    <property type="evidence" value="ECO:0007669"/>
    <property type="project" value="TreeGrafter"/>
</dbReference>
<keyword evidence="5 9" id="KW-0812">Transmembrane</keyword>
<evidence type="ECO:0000313" key="13">
    <source>
        <dbReference type="Proteomes" id="UP000414136"/>
    </source>
</evidence>
<protein>
    <submittedName>
        <fullName evidence="12">4-amino-4-deoxy-L-arabinose transferase</fullName>
    </submittedName>
</protein>
<keyword evidence="4 12" id="KW-0808">Transferase</keyword>
<reference evidence="12 13" key="1">
    <citation type="submission" date="2019-08" db="EMBL/GenBank/DDBJ databases">
        <authorList>
            <person name="Peeters C."/>
        </authorList>
    </citation>
    <scope>NUCLEOTIDE SEQUENCE [LARGE SCALE GENOMIC DNA]</scope>
    <source>
        <strain evidence="12 13">LMG 31118</strain>
    </source>
</reference>
<dbReference type="PANTHER" id="PTHR33908:SF3">
    <property type="entry name" value="UNDECAPRENYL PHOSPHATE-ALPHA-4-AMINO-4-DEOXY-L-ARABINOSE ARABINOSYL TRANSFERASE"/>
    <property type="match status" value="1"/>
</dbReference>
<dbReference type="InterPro" id="IPR038731">
    <property type="entry name" value="RgtA/B/C-like"/>
</dbReference>
<dbReference type="Pfam" id="PF18583">
    <property type="entry name" value="Arnt_C"/>
    <property type="match status" value="1"/>
</dbReference>
<evidence type="ECO:0000256" key="2">
    <source>
        <dbReference type="ARBA" id="ARBA00022475"/>
    </source>
</evidence>
<dbReference type="PANTHER" id="PTHR33908">
    <property type="entry name" value="MANNOSYLTRANSFERASE YKCB-RELATED"/>
    <property type="match status" value="1"/>
</dbReference>
<feature type="transmembrane region" description="Helical" evidence="9">
    <location>
        <begin position="437"/>
        <end position="459"/>
    </location>
</feature>
<feature type="transmembrane region" description="Helical" evidence="9">
    <location>
        <begin position="314"/>
        <end position="335"/>
    </location>
</feature>
<evidence type="ECO:0000259" key="11">
    <source>
        <dbReference type="Pfam" id="PF18583"/>
    </source>
</evidence>
<dbReference type="InterPro" id="IPR040845">
    <property type="entry name" value="Arnt_C"/>
</dbReference>
<feature type="compositionally biased region" description="Low complexity" evidence="8">
    <location>
        <begin position="12"/>
        <end position="34"/>
    </location>
</feature>
<feature type="transmembrane region" description="Helical" evidence="9">
    <location>
        <begin position="163"/>
        <end position="182"/>
    </location>
</feature>
<evidence type="ECO:0000256" key="8">
    <source>
        <dbReference type="SAM" id="MobiDB-lite"/>
    </source>
</evidence>
<feature type="transmembrane region" description="Helical" evidence="9">
    <location>
        <begin position="347"/>
        <end position="366"/>
    </location>
</feature>
<evidence type="ECO:0000256" key="7">
    <source>
        <dbReference type="ARBA" id="ARBA00023136"/>
    </source>
</evidence>
<gene>
    <name evidence="12" type="ORF">PCA31118_03854</name>
</gene>
<feature type="domain" description="Glycosyltransferase RgtA/B/C/D-like" evidence="10">
    <location>
        <begin position="116"/>
        <end position="278"/>
    </location>
</feature>
<feature type="transmembrane region" description="Helical" evidence="9">
    <location>
        <begin position="187"/>
        <end position="206"/>
    </location>
</feature>
<proteinExistence type="predicted"/>
<dbReference type="InterPro" id="IPR050297">
    <property type="entry name" value="LipidA_mod_glycosyltrf_83"/>
</dbReference>
<dbReference type="EMBL" id="CABPSQ010000008">
    <property type="protein sequence ID" value="VVE71430.1"/>
    <property type="molecule type" value="Genomic_DNA"/>
</dbReference>
<keyword evidence="3" id="KW-0328">Glycosyltransferase</keyword>
<evidence type="ECO:0000256" key="3">
    <source>
        <dbReference type="ARBA" id="ARBA00022676"/>
    </source>
</evidence>
<feature type="region of interest" description="Disordered" evidence="8">
    <location>
        <begin position="1"/>
        <end position="45"/>
    </location>
</feature>
<accession>A0A5E5AH88</accession>
<dbReference type="OrthoDB" id="9775035at2"/>
<dbReference type="Proteomes" id="UP000414136">
    <property type="component" value="Unassembled WGS sequence"/>
</dbReference>
<feature type="domain" description="Aminoarabinose transferase C-terminal" evidence="11">
    <location>
        <begin position="506"/>
        <end position="602"/>
    </location>
</feature>
<feature type="transmembrane region" description="Helical" evidence="9">
    <location>
        <begin position="140"/>
        <end position="157"/>
    </location>
</feature>
<evidence type="ECO:0000259" key="10">
    <source>
        <dbReference type="Pfam" id="PF13231"/>
    </source>
</evidence>
<evidence type="ECO:0000256" key="5">
    <source>
        <dbReference type="ARBA" id="ARBA00022692"/>
    </source>
</evidence>
<feature type="transmembrane region" description="Helical" evidence="9">
    <location>
        <begin position="60"/>
        <end position="79"/>
    </location>
</feature>
<evidence type="ECO:0000256" key="4">
    <source>
        <dbReference type="ARBA" id="ARBA00022679"/>
    </source>
</evidence>
<evidence type="ECO:0000256" key="6">
    <source>
        <dbReference type="ARBA" id="ARBA00022989"/>
    </source>
</evidence>
<feature type="transmembrane region" description="Helical" evidence="9">
    <location>
        <begin position="218"/>
        <end position="250"/>
    </location>
</feature>
<comment type="subcellular location">
    <subcellularLocation>
        <location evidence="1">Cell membrane</location>
        <topology evidence="1">Multi-pass membrane protein</topology>
    </subcellularLocation>
</comment>
<evidence type="ECO:0000256" key="9">
    <source>
        <dbReference type="SAM" id="Phobius"/>
    </source>
</evidence>
<feature type="transmembrane region" description="Helical" evidence="9">
    <location>
        <begin position="466"/>
        <end position="484"/>
    </location>
</feature>
<dbReference type="Pfam" id="PF13231">
    <property type="entry name" value="PMT_2"/>
    <property type="match status" value="1"/>
</dbReference>
<name>A0A5E5AH88_9BURK</name>
<feature type="transmembrane region" description="Helical" evidence="9">
    <location>
        <begin position="372"/>
        <end position="392"/>
    </location>
</feature>
<evidence type="ECO:0000256" key="1">
    <source>
        <dbReference type="ARBA" id="ARBA00004651"/>
    </source>
</evidence>
<keyword evidence="2" id="KW-1003">Cell membrane</keyword>
<dbReference type="GO" id="GO:0016763">
    <property type="term" value="F:pentosyltransferase activity"/>
    <property type="evidence" value="ECO:0007669"/>
    <property type="project" value="TreeGrafter"/>
</dbReference>
<dbReference type="GO" id="GO:0009103">
    <property type="term" value="P:lipopolysaccharide biosynthetic process"/>
    <property type="evidence" value="ECO:0007669"/>
    <property type="project" value="UniProtKB-ARBA"/>
</dbReference>
<feature type="transmembrane region" description="Helical" evidence="9">
    <location>
        <begin position="404"/>
        <end position="425"/>
    </location>
</feature>
<dbReference type="AlphaFoldDB" id="A0A5E5AH88"/>
<keyword evidence="7 9" id="KW-0472">Membrane</keyword>
<dbReference type="GO" id="GO:0005886">
    <property type="term" value="C:plasma membrane"/>
    <property type="evidence" value="ECO:0007669"/>
    <property type="project" value="UniProtKB-SubCell"/>
</dbReference>
<feature type="transmembrane region" description="Helical" evidence="9">
    <location>
        <begin position="262"/>
        <end position="281"/>
    </location>
</feature>
<organism evidence="12 13">
    <name type="scientific">Pandoraea captiosa</name>
    <dbReference type="NCBI Taxonomy" id="2508302"/>
    <lineage>
        <taxon>Bacteria</taxon>
        <taxon>Pseudomonadati</taxon>
        <taxon>Pseudomonadota</taxon>
        <taxon>Betaproteobacteria</taxon>
        <taxon>Burkholderiales</taxon>
        <taxon>Burkholderiaceae</taxon>
        <taxon>Pandoraea</taxon>
    </lineage>
</organism>
<evidence type="ECO:0000313" key="12">
    <source>
        <dbReference type="EMBL" id="VVE71430.1"/>
    </source>
</evidence>
<sequence length="610" mass="67847">MSRRPLASGPSAAEPLNATTPTATTTPTTPTSLTTPPPFATTAAPPPALPGDAAYPLSPAAFWMLLIAFALVWFGVLDYRHLISSDEGRYAEMAREMWTTGDWITPRYNGYKYFEKPPLQTWMNALTFAAFGLGEWQARLWTALTGFAGVLVVGFTARRVFNARVGLFAAAALAAAPLWSLLGHFNVLDMGLSFFMGLSLCALLLAQRPGLARGAVRGWMWLCWAAMALAVLSKGLVGVVLPGAVLVLYTLITRDWALWRRLYLGSGLIVFFAIAAPWFVLVQMRNPEFFDFFFINEHFRRFAMEGHNRDGAPWYFVPVFVVGFLPWLSVLPGTVRATLRMPRQPNGFAPTVMLWVWSAFIFVFFSASHSKLISYLLPIAPAMALLFGLYLAQLRRDTVRVHMAGYAVFLIAALVMVAIFAGRAGSVRNPNELYKAFQVWLYFALGAGLIGTLVAWRVARHSARRALLTFAGGMLLLVTIGGMGHEVFGRQSTGVLLVPAVKAEMQRLGPNVPFYSVNVLDHTMPYYLGHTMIMVQHPDELEFGVKQEPQKWLPTLEDFYARWRADPKALALVDPDTFRQLEAVHLPMRIIARDARRVVISKPLPEDNVK</sequence>
<feature type="compositionally biased region" description="Pro residues" evidence="8">
    <location>
        <begin position="35"/>
        <end position="45"/>
    </location>
</feature>
<keyword evidence="6 9" id="KW-1133">Transmembrane helix</keyword>
<keyword evidence="13" id="KW-1185">Reference proteome</keyword>